<accession>A0AB37YZS9</accession>
<dbReference type="Proteomes" id="UP000195728">
    <property type="component" value="Unassembled WGS sequence"/>
</dbReference>
<protein>
    <submittedName>
        <fullName evidence="1">Uncharacterized protein</fullName>
    </submittedName>
</protein>
<dbReference type="EMBL" id="FMBG01000021">
    <property type="protein sequence ID" value="SCC62441.1"/>
    <property type="molecule type" value="Genomic_DNA"/>
</dbReference>
<dbReference type="AlphaFoldDB" id="A0AB37YZS9"/>
<organism evidence="1 2">
    <name type="scientific">Bacillus wiedmannii</name>
    <dbReference type="NCBI Taxonomy" id="1890302"/>
    <lineage>
        <taxon>Bacteria</taxon>
        <taxon>Bacillati</taxon>
        <taxon>Bacillota</taxon>
        <taxon>Bacilli</taxon>
        <taxon>Bacillales</taxon>
        <taxon>Bacillaceae</taxon>
        <taxon>Bacillus</taxon>
        <taxon>Bacillus cereus group</taxon>
    </lineage>
</organism>
<proteinExistence type="predicted"/>
<evidence type="ECO:0000313" key="2">
    <source>
        <dbReference type="Proteomes" id="UP000195728"/>
    </source>
</evidence>
<name>A0AB37YZS9_9BACI</name>
<gene>
    <name evidence="1" type="ORF">BC10311_05230</name>
</gene>
<comment type="caution">
    <text evidence="1">The sequence shown here is derived from an EMBL/GenBank/DDBJ whole genome shotgun (WGS) entry which is preliminary data.</text>
</comment>
<reference evidence="1 2" key="1">
    <citation type="submission" date="2016-08" db="EMBL/GenBank/DDBJ databases">
        <authorList>
            <person name="Loux V."/>
            <person name="Rue O."/>
        </authorList>
    </citation>
    <scope>NUCLEOTIDE SEQUENCE [LARGE SCALE GENOMIC DNA]</scope>
    <source>
        <strain evidence="1 2">WSBC_10311</strain>
    </source>
</reference>
<evidence type="ECO:0000313" key="1">
    <source>
        <dbReference type="EMBL" id="SCC62441.1"/>
    </source>
</evidence>
<sequence>MGRVKLYQRLLKYSDLPTKTAT</sequence>